<name>A0A4Q0PN58_9FLAO</name>
<evidence type="ECO:0000256" key="2">
    <source>
        <dbReference type="ARBA" id="ARBA00006275"/>
    </source>
</evidence>
<dbReference type="AlphaFoldDB" id="A0A4Q0PN58"/>
<evidence type="ECO:0000256" key="3">
    <source>
        <dbReference type="ARBA" id="ARBA00022729"/>
    </source>
</evidence>
<feature type="domain" description="RagB/SusD" evidence="6">
    <location>
        <begin position="420"/>
        <end position="574"/>
    </location>
</feature>
<accession>A0A4Q0PN58</accession>
<reference evidence="7 8" key="1">
    <citation type="submission" date="2018-07" db="EMBL/GenBank/DDBJ databases">
        <title>Leeuwenhoekiella genomics.</title>
        <authorList>
            <person name="Tahon G."/>
            <person name="Willems A."/>
        </authorList>
    </citation>
    <scope>NUCLEOTIDE SEQUENCE [LARGE SCALE GENOMIC DNA]</scope>
    <source>
        <strain evidence="7 8">LMG 1345</strain>
    </source>
</reference>
<proteinExistence type="inferred from homology"/>
<comment type="caution">
    <text evidence="7">The sequence shown here is derived from an EMBL/GenBank/DDBJ whole genome shotgun (WGS) entry which is preliminary data.</text>
</comment>
<keyword evidence="5" id="KW-0998">Cell outer membrane</keyword>
<evidence type="ECO:0000256" key="4">
    <source>
        <dbReference type="ARBA" id="ARBA00023136"/>
    </source>
</evidence>
<dbReference type="SUPFAM" id="SSF48452">
    <property type="entry name" value="TPR-like"/>
    <property type="match status" value="1"/>
</dbReference>
<sequence length="602" mass="67297">MKHRILTLVVGLSALLFWNCTDLEEEILDESLTGTDGLVEPVSGSISAAYGILPQTFRHTRYFGLQEIASDEAILPPRTGLGGTQWADNDTYTTAHRHLFSSSNSLVTGSWSYLTTALFRTVAAIDVLTPLAEAGDAEAVQALAEMRALRAYENMLFLDSWGLAFKKETTSGISEILRGEDALAYIETEFLDVVDTINTDKGPGRMTQDAVYGFLAKLYLNAAVYRDPYGTPSFTDEDMANVITYTNKIIDNGSYALSPEYFDLFNDENHDNAELIFALDLRGVLNNDHNRWAYWSMSGSLFPRPGEMYLSMDGTDGPAATPDFYQNWVDAYGSVDPAEADARFYQKNAQVPAELEDISGLTPYFKDTLGLKTDKDHYFIAGSDFEIDRGIIRGTMWAPRKENFRSGNFMTGTDASGATGYKIYPLAEARENGSDLQDITYYVDHTLDISIQNTNSYAGGYRFAKWQFSKTSDDGNNYSSVDLIMLRLADVYLMRAEAKLRSGDNAGALADVNTVRTSRTARPDQTPKAWSSITLETLFRERGFEFYWEMSRRTDQIRFGKYEDSWTSKTDADVNHRLFPIPQAAIDGATNTPGYLEQNQGY</sequence>
<evidence type="ECO:0000256" key="1">
    <source>
        <dbReference type="ARBA" id="ARBA00004442"/>
    </source>
</evidence>
<organism evidence="7 8">
    <name type="scientific">Leeuwenhoekiella marinoflava</name>
    <dbReference type="NCBI Taxonomy" id="988"/>
    <lineage>
        <taxon>Bacteria</taxon>
        <taxon>Pseudomonadati</taxon>
        <taxon>Bacteroidota</taxon>
        <taxon>Flavobacteriia</taxon>
        <taxon>Flavobacteriales</taxon>
        <taxon>Flavobacteriaceae</taxon>
        <taxon>Leeuwenhoekiella</taxon>
    </lineage>
</organism>
<keyword evidence="3" id="KW-0732">Signal</keyword>
<dbReference type="GO" id="GO:0009279">
    <property type="term" value="C:cell outer membrane"/>
    <property type="evidence" value="ECO:0007669"/>
    <property type="project" value="UniProtKB-SubCell"/>
</dbReference>
<comment type="subcellular location">
    <subcellularLocation>
        <location evidence="1">Cell outer membrane</location>
    </subcellularLocation>
</comment>
<dbReference type="Proteomes" id="UP000290608">
    <property type="component" value="Unassembled WGS sequence"/>
</dbReference>
<keyword evidence="4" id="KW-0472">Membrane</keyword>
<dbReference type="EMBL" id="QOVL01000005">
    <property type="protein sequence ID" value="RXG31950.1"/>
    <property type="molecule type" value="Genomic_DNA"/>
</dbReference>
<evidence type="ECO:0000256" key="5">
    <source>
        <dbReference type="ARBA" id="ARBA00023237"/>
    </source>
</evidence>
<evidence type="ECO:0000313" key="8">
    <source>
        <dbReference type="Proteomes" id="UP000290608"/>
    </source>
</evidence>
<dbReference type="STRING" id="1122159.SAMN02745246_01309"/>
<evidence type="ECO:0000313" key="7">
    <source>
        <dbReference type="EMBL" id="RXG31950.1"/>
    </source>
</evidence>
<evidence type="ECO:0000259" key="6">
    <source>
        <dbReference type="Pfam" id="PF07980"/>
    </source>
</evidence>
<dbReference type="Pfam" id="PF07980">
    <property type="entry name" value="SusD_RagB"/>
    <property type="match status" value="1"/>
</dbReference>
<dbReference type="Gene3D" id="1.25.40.390">
    <property type="match status" value="1"/>
</dbReference>
<protein>
    <submittedName>
        <fullName evidence="7">RagB/SusD domain-containing protein</fullName>
    </submittedName>
</protein>
<dbReference type="RefSeq" id="WP_073098432.1">
    <property type="nucleotide sequence ID" value="NZ_QOVL01000005.1"/>
</dbReference>
<comment type="similarity">
    <text evidence="2">Belongs to the SusD family.</text>
</comment>
<dbReference type="InterPro" id="IPR011990">
    <property type="entry name" value="TPR-like_helical_dom_sf"/>
</dbReference>
<dbReference type="InterPro" id="IPR012944">
    <property type="entry name" value="SusD_RagB_dom"/>
</dbReference>
<gene>
    <name evidence="7" type="ORF">DSL99_1252</name>
</gene>